<proteinExistence type="predicted"/>
<keyword evidence="2" id="KW-0238">DNA-binding</keyword>
<reference evidence="2 3" key="1">
    <citation type="submission" date="2018-02" db="EMBL/GenBank/DDBJ databases">
        <title>Genomic Encyclopedia of Archaeal and Bacterial Type Strains, Phase II (KMG-II): from individual species to whole genera.</title>
        <authorList>
            <person name="Goeker M."/>
        </authorList>
    </citation>
    <scope>NUCLEOTIDE SEQUENCE [LARGE SCALE GENOMIC DNA]</scope>
    <source>
        <strain evidence="2 3">DSM 3808</strain>
    </source>
</reference>
<dbReference type="PROSITE" id="PS50943">
    <property type="entry name" value="HTH_CROC1"/>
    <property type="match status" value="1"/>
</dbReference>
<dbReference type="SUPFAM" id="SSF47413">
    <property type="entry name" value="lambda repressor-like DNA-binding domains"/>
    <property type="match status" value="1"/>
</dbReference>
<dbReference type="SMART" id="SM00530">
    <property type="entry name" value="HTH_XRE"/>
    <property type="match status" value="1"/>
</dbReference>
<dbReference type="EMBL" id="PTJA01000006">
    <property type="protein sequence ID" value="PPK80655.1"/>
    <property type="molecule type" value="Genomic_DNA"/>
</dbReference>
<dbReference type="OrthoDB" id="1357763at2"/>
<gene>
    <name evidence="2" type="ORF">BXY41_106245</name>
</gene>
<dbReference type="InterPro" id="IPR001387">
    <property type="entry name" value="Cro/C1-type_HTH"/>
</dbReference>
<dbReference type="Gene3D" id="1.10.260.40">
    <property type="entry name" value="lambda repressor-like DNA-binding domains"/>
    <property type="match status" value="1"/>
</dbReference>
<name>A0A2S6HSJ1_9FIRM</name>
<dbReference type="RefSeq" id="WP_104437337.1">
    <property type="nucleotide sequence ID" value="NZ_CP070896.1"/>
</dbReference>
<dbReference type="Proteomes" id="UP000237749">
    <property type="component" value="Unassembled WGS sequence"/>
</dbReference>
<dbReference type="GO" id="GO:0003677">
    <property type="term" value="F:DNA binding"/>
    <property type="evidence" value="ECO:0007669"/>
    <property type="project" value="UniProtKB-KW"/>
</dbReference>
<dbReference type="InterPro" id="IPR010982">
    <property type="entry name" value="Lambda_DNA-bd_dom_sf"/>
</dbReference>
<evidence type="ECO:0000313" key="2">
    <source>
        <dbReference type="EMBL" id="PPK80655.1"/>
    </source>
</evidence>
<comment type="caution">
    <text evidence="2">The sequence shown here is derived from an EMBL/GenBank/DDBJ whole genome shotgun (WGS) entry which is preliminary data.</text>
</comment>
<protein>
    <submittedName>
        <fullName evidence="2">DNA-binding XRE family transcriptional regulator</fullName>
    </submittedName>
</protein>
<dbReference type="Pfam" id="PF01381">
    <property type="entry name" value="HTH_3"/>
    <property type="match status" value="1"/>
</dbReference>
<organism evidence="2 3">
    <name type="scientific">Lacrimispora xylanisolvens</name>
    <dbReference type="NCBI Taxonomy" id="384636"/>
    <lineage>
        <taxon>Bacteria</taxon>
        <taxon>Bacillati</taxon>
        <taxon>Bacillota</taxon>
        <taxon>Clostridia</taxon>
        <taxon>Lachnospirales</taxon>
        <taxon>Lachnospiraceae</taxon>
        <taxon>Lacrimispora</taxon>
    </lineage>
</organism>
<accession>A0A2S6HSJ1</accession>
<evidence type="ECO:0000313" key="3">
    <source>
        <dbReference type="Proteomes" id="UP000237749"/>
    </source>
</evidence>
<evidence type="ECO:0000259" key="1">
    <source>
        <dbReference type="PROSITE" id="PS50943"/>
    </source>
</evidence>
<dbReference type="AlphaFoldDB" id="A0A2S6HSJ1"/>
<keyword evidence="3" id="KW-1185">Reference proteome</keyword>
<sequence>MYQKYAELRDKAKVTDYEVAKQTGVATATLTNWKYGRYNPKFDKLMALAKYFEVPVEYFAANNN</sequence>
<feature type="domain" description="HTH cro/C1-type" evidence="1">
    <location>
        <begin position="7"/>
        <end position="59"/>
    </location>
</feature>
<dbReference type="CDD" id="cd00093">
    <property type="entry name" value="HTH_XRE"/>
    <property type="match status" value="1"/>
</dbReference>